<gene>
    <name evidence="5" type="ORF">PoB_004724300</name>
</gene>
<evidence type="ECO:0000313" key="6">
    <source>
        <dbReference type="Proteomes" id="UP000735302"/>
    </source>
</evidence>
<dbReference type="InterPro" id="IPR018711">
    <property type="entry name" value="NAGPA"/>
</dbReference>
<feature type="compositionally biased region" description="Basic and acidic residues" evidence="1">
    <location>
        <begin position="549"/>
        <end position="558"/>
    </location>
</feature>
<proteinExistence type="predicted"/>
<dbReference type="PANTHER" id="PTHR40446">
    <property type="entry name" value="N-ACETYLGLUCOSAMINE-1-PHOSPHODIESTER ALPHA-N-ACETYLGLUCOSAMINIDASE"/>
    <property type="match status" value="1"/>
</dbReference>
<dbReference type="PANTHER" id="PTHR40446:SF2">
    <property type="entry name" value="N-ACETYLGLUCOSAMINE-1-PHOSPHODIESTER ALPHA-N-ACETYLGLUCOSAMINIDASE"/>
    <property type="match status" value="1"/>
</dbReference>
<keyword evidence="2" id="KW-0472">Membrane</keyword>
<evidence type="ECO:0000256" key="3">
    <source>
        <dbReference type="SAM" id="SignalP"/>
    </source>
</evidence>
<feature type="compositionally biased region" description="Polar residues" evidence="1">
    <location>
        <begin position="533"/>
        <end position="548"/>
    </location>
</feature>
<feature type="region of interest" description="Disordered" evidence="1">
    <location>
        <begin position="525"/>
        <end position="583"/>
    </location>
</feature>
<organism evidence="5 6">
    <name type="scientific">Plakobranchus ocellatus</name>
    <dbReference type="NCBI Taxonomy" id="259542"/>
    <lineage>
        <taxon>Eukaryota</taxon>
        <taxon>Metazoa</taxon>
        <taxon>Spiralia</taxon>
        <taxon>Lophotrochozoa</taxon>
        <taxon>Mollusca</taxon>
        <taxon>Gastropoda</taxon>
        <taxon>Heterobranchia</taxon>
        <taxon>Euthyneura</taxon>
        <taxon>Panpulmonata</taxon>
        <taxon>Sacoglossa</taxon>
        <taxon>Placobranchoidea</taxon>
        <taxon>Plakobranchidae</taxon>
        <taxon>Plakobranchus</taxon>
    </lineage>
</organism>
<dbReference type="Gene3D" id="2.10.25.10">
    <property type="entry name" value="Laminin"/>
    <property type="match status" value="1"/>
</dbReference>
<keyword evidence="2" id="KW-0812">Transmembrane</keyword>
<feature type="transmembrane region" description="Helical" evidence="2">
    <location>
        <begin position="390"/>
        <end position="412"/>
    </location>
</feature>
<comment type="caution">
    <text evidence="5">The sequence shown here is derived from an EMBL/GenBank/DDBJ whole genome shotgun (WGS) entry which is preliminary data.</text>
</comment>
<feature type="compositionally biased region" description="Basic residues" evidence="1">
    <location>
        <begin position="492"/>
        <end position="504"/>
    </location>
</feature>
<dbReference type="Pfam" id="PF09992">
    <property type="entry name" value="NAGPA"/>
    <property type="match status" value="1"/>
</dbReference>
<dbReference type="Pfam" id="PF23106">
    <property type="entry name" value="EGF_Teneurin"/>
    <property type="match status" value="1"/>
</dbReference>
<feature type="signal peptide" evidence="3">
    <location>
        <begin position="1"/>
        <end position="36"/>
    </location>
</feature>
<keyword evidence="3" id="KW-0732">Signal</keyword>
<dbReference type="GO" id="GO:0033299">
    <property type="term" value="P:secretion of lysosomal enzymes"/>
    <property type="evidence" value="ECO:0007669"/>
    <property type="project" value="TreeGrafter"/>
</dbReference>
<feature type="compositionally biased region" description="Acidic residues" evidence="1">
    <location>
        <begin position="453"/>
        <end position="465"/>
    </location>
</feature>
<name>A0AAV4BMF1_9GAST</name>
<evidence type="ECO:0000259" key="4">
    <source>
        <dbReference type="Pfam" id="PF09992"/>
    </source>
</evidence>
<feature type="compositionally biased region" description="Basic and acidic residues" evidence="1">
    <location>
        <begin position="574"/>
        <end position="583"/>
    </location>
</feature>
<keyword evidence="2" id="KW-1133">Transmembrane helix</keyword>
<evidence type="ECO:0000256" key="2">
    <source>
        <dbReference type="SAM" id="Phobius"/>
    </source>
</evidence>
<feature type="compositionally biased region" description="Acidic residues" evidence="1">
    <location>
        <begin position="559"/>
        <end position="568"/>
    </location>
</feature>
<sequence>MTFSEINIQLGLGRTPIKLYWFLLTHLFILSLQISAQTQQDDEQAYILPSHRHVHRHLRDAEGCKPVVYRNTTHSKHPAASGTSSRSLVETHYRLVELGTSSWDKRPTTVLHQVVNSPLNTLSILEPGHPGSCQNGTDGRSLVRETAVRNDCIVAINAGLFDTQTGACLGNIISDGFLVQSSGGIINAHFVGGAIWLVKDGVSYVDESLKVECEDTQETGTLERFASVVSARTAIGHDAEGRVHLVEVNGKTGQRGVDLYTLANLLIEMGIVNAINLDGGGSATAVINGTLVNYPSDKCANSSYNCERAVTTVVCIHTPRCQPRDCSGHGSCDMGMCRCRGLWTGPACDKLKCPADCSWHGVCTEVGKCIANVEINKQSLVPSTEDQSSMWLTAVLCLSILGVSSLLVNAMLSLTLARSQRRHQAELKRAARLAAKHALQRAARGNARRNSENDDEDDDLEDEERGDQFIEERLSSSSNENSPAHVSDSTHAKKTGPVKPHRRFPFPNFLSLKSVRLKDSLPNAAKGREGEMETTNEQLFPLLTQGQNGKREVWRGEDTSSEPEEEDLFIAPQKKHEGSINST</sequence>
<dbReference type="EMBL" id="BLXT01005191">
    <property type="protein sequence ID" value="GFO20738.1"/>
    <property type="molecule type" value="Genomic_DNA"/>
</dbReference>
<feature type="domain" description="Phosphodiester glycosidase" evidence="4">
    <location>
        <begin position="151"/>
        <end position="316"/>
    </location>
</feature>
<reference evidence="5 6" key="1">
    <citation type="journal article" date="2021" name="Elife">
        <title>Chloroplast acquisition without the gene transfer in kleptoplastic sea slugs, Plakobranchus ocellatus.</title>
        <authorList>
            <person name="Maeda T."/>
            <person name="Takahashi S."/>
            <person name="Yoshida T."/>
            <person name="Shimamura S."/>
            <person name="Takaki Y."/>
            <person name="Nagai Y."/>
            <person name="Toyoda A."/>
            <person name="Suzuki Y."/>
            <person name="Arimoto A."/>
            <person name="Ishii H."/>
            <person name="Satoh N."/>
            <person name="Nishiyama T."/>
            <person name="Hasebe M."/>
            <person name="Maruyama T."/>
            <person name="Minagawa J."/>
            <person name="Obokata J."/>
            <person name="Shigenobu S."/>
        </authorList>
    </citation>
    <scope>NUCLEOTIDE SEQUENCE [LARGE SCALE GENOMIC DNA]</scope>
</reference>
<keyword evidence="6" id="KW-1185">Reference proteome</keyword>
<feature type="region of interest" description="Disordered" evidence="1">
    <location>
        <begin position="438"/>
        <end position="505"/>
    </location>
</feature>
<dbReference type="AlphaFoldDB" id="A0AAV4BMF1"/>
<evidence type="ECO:0000313" key="5">
    <source>
        <dbReference type="EMBL" id="GFO20738.1"/>
    </source>
</evidence>
<evidence type="ECO:0000256" key="1">
    <source>
        <dbReference type="SAM" id="MobiDB-lite"/>
    </source>
</evidence>
<dbReference type="Proteomes" id="UP000735302">
    <property type="component" value="Unassembled WGS sequence"/>
</dbReference>
<protein>
    <submittedName>
        <fullName evidence="5">N-acetylglucosamine-1-phosphodiester alpha-n-acetylglucosaminidase-like</fullName>
    </submittedName>
</protein>
<accession>A0AAV4BMF1</accession>
<feature type="chain" id="PRO_5043685694" evidence="3">
    <location>
        <begin position="37"/>
        <end position="583"/>
    </location>
</feature>